<reference evidence="2" key="1">
    <citation type="journal article" date="2023" name="Front. Plant Sci.">
        <title>Chromosomal-level genome assembly of Melastoma candidum provides insights into trichome evolution.</title>
        <authorList>
            <person name="Zhong Y."/>
            <person name="Wu W."/>
            <person name="Sun C."/>
            <person name="Zou P."/>
            <person name="Liu Y."/>
            <person name="Dai S."/>
            <person name="Zhou R."/>
        </authorList>
    </citation>
    <scope>NUCLEOTIDE SEQUENCE [LARGE SCALE GENOMIC DNA]</scope>
</reference>
<gene>
    <name evidence="1" type="ORF">MLD38_016182</name>
</gene>
<name>A0ACB9RIM8_9MYRT</name>
<protein>
    <submittedName>
        <fullName evidence="1">Uncharacterized protein</fullName>
    </submittedName>
</protein>
<keyword evidence="2" id="KW-1185">Reference proteome</keyword>
<evidence type="ECO:0000313" key="1">
    <source>
        <dbReference type="EMBL" id="KAI4378745.1"/>
    </source>
</evidence>
<comment type="caution">
    <text evidence="1">The sequence shown here is derived from an EMBL/GenBank/DDBJ whole genome shotgun (WGS) entry which is preliminary data.</text>
</comment>
<sequence length="365" mass="40935">MGSSERSKKKVQLWKKAMVHFSLCFIMGFFTGFAPTGKSTVFSSSSQEGTMLVSEKPGVPENKNGTLVLGIPAVKSTFVEVSGGDDEGDDSETEEPEVMTPMRLLIVITPLPTAAESQERRRGIIMLEKMANTMRLVPPPVLWVVVEKRTERDEVSEMLRRTGIMYRHVVYKENFTDAATEADHQRNVALRHVKEHSLSGIVHFAPISNVYDLNFFNELREIKVFGTWPVAVVSASEEKVDIKGPVCDSSQLLGWHLGETEDNDTGTRRPPSIHESSFAFNSSVLWDPERWGRPSSSQATSDQDSIKFVKEILEEGDAKVKGIPGDDCLKIMVWHLHQSRQESPLVTENTATMESNYNHLARRDK</sequence>
<dbReference type="Proteomes" id="UP001057402">
    <property type="component" value="Chromosome 4"/>
</dbReference>
<proteinExistence type="predicted"/>
<dbReference type="EMBL" id="CM042883">
    <property type="protein sequence ID" value="KAI4378745.1"/>
    <property type="molecule type" value="Genomic_DNA"/>
</dbReference>
<accession>A0ACB9RIM8</accession>
<organism evidence="1 2">
    <name type="scientific">Melastoma candidum</name>
    <dbReference type="NCBI Taxonomy" id="119954"/>
    <lineage>
        <taxon>Eukaryota</taxon>
        <taxon>Viridiplantae</taxon>
        <taxon>Streptophyta</taxon>
        <taxon>Embryophyta</taxon>
        <taxon>Tracheophyta</taxon>
        <taxon>Spermatophyta</taxon>
        <taxon>Magnoliopsida</taxon>
        <taxon>eudicotyledons</taxon>
        <taxon>Gunneridae</taxon>
        <taxon>Pentapetalae</taxon>
        <taxon>rosids</taxon>
        <taxon>malvids</taxon>
        <taxon>Myrtales</taxon>
        <taxon>Melastomataceae</taxon>
        <taxon>Melastomatoideae</taxon>
        <taxon>Melastomateae</taxon>
        <taxon>Melastoma</taxon>
    </lineage>
</organism>
<evidence type="ECO:0000313" key="2">
    <source>
        <dbReference type="Proteomes" id="UP001057402"/>
    </source>
</evidence>